<feature type="compositionally biased region" description="Pro residues" evidence="1">
    <location>
        <begin position="8"/>
        <end position="61"/>
    </location>
</feature>
<evidence type="ECO:0000256" key="1">
    <source>
        <dbReference type="SAM" id="MobiDB-lite"/>
    </source>
</evidence>
<comment type="caution">
    <text evidence="3">The sequence shown here is derived from an EMBL/GenBank/DDBJ whole genome shotgun (WGS) entry which is preliminary data.</text>
</comment>
<name>A0A3N0GJH6_9ACTN</name>
<gene>
    <name evidence="3" type="ORF">EFL26_18275</name>
</gene>
<feature type="region of interest" description="Disordered" evidence="1">
    <location>
        <begin position="1"/>
        <end position="64"/>
    </location>
</feature>
<feature type="transmembrane region" description="Helical" evidence="2">
    <location>
        <begin position="208"/>
        <end position="228"/>
    </location>
</feature>
<evidence type="ECO:0000313" key="3">
    <source>
        <dbReference type="EMBL" id="RNM12571.1"/>
    </source>
</evidence>
<dbReference type="PANTHER" id="PTHR45691">
    <property type="entry name" value="PROTEIN DIAPHANOUS"/>
    <property type="match status" value="1"/>
</dbReference>
<dbReference type="PANTHER" id="PTHR45691:SF6">
    <property type="entry name" value="PROTEIN DIAPHANOUS"/>
    <property type="match status" value="1"/>
</dbReference>
<dbReference type="RefSeq" id="WP_123224335.1">
    <property type="nucleotide sequence ID" value="NZ_RJSF01000044.1"/>
</dbReference>
<evidence type="ECO:0000313" key="4">
    <source>
        <dbReference type="Proteomes" id="UP000279994"/>
    </source>
</evidence>
<dbReference type="OrthoDB" id="4829830at2"/>
<reference evidence="3 4" key="1">
    <citation type="submission" date="2018-11" db="EMBL/GenBank/DDBJ databases">
        <authorList>
            <person name="Li F."/>
        </authorList>
    </citation>
    <scope>NUCLEOTIDE SEQUENCE [LARGE SCALE GENOMIC DNA]</scope>
    <source>
        <strain evidence="3 4">Gsoil 818</strain>
    </source>
</reference>
<sequence>MSDDTTPPQDPDPGSTPPPPPPSGGDVPPPPPPPPAGDVPPPPPPPPGAGSMPPPPPPPYGAPASAPGGYSPVAAIQYGWAKFTQSPSTLLVPALIVLVLNIVISGVIYFVLNAALLGTHDCTRTVFGTSVDTQCGPGFFMTLLVGALSSGVSTFVTSALGAGLIKCALNVVDGLEVNPGDVIAYATKPAVVSTAAILGVLSFVGTLLCYLPAIVISFLTVFAMFYVVDKGLSGVDAIKASVTLVTSRIGDTILFYLLAAVCLIVGAILCLVGLLAAVPVVLAGAAYTFRVLNNEPVASAA</sequence>
<dbReference type="EMBL" id="RJSF01000044">
    <property type="protein sequence ID" value="RNM12571.1"/>
    <property type="molecule type" value="Genomic_DNA"/>
</dbReference>
<feature type="transmembrane region" description="Helical" evidence="2">
    <location>
        <begin position="253"/>
        <end position="282"/>
    </location>
</feature>
<evidence type="ECO:0008006" key="5">
    <source>
        <dbReference type="Google" id="ProtNLM"/>
    </source>
</evidence>
<keyword evidence="4" id="KW-1185">Reference proteome</keyword>
<proteinExistence type="predicted"/>
<keyword evidence="2" id="KW-0812">Transmembrane</keyword>
<keyword evidence="2" id="KW-0472">Membrane</keyword>
<keyword evidence="2" id="KW-1133">Transmembrane helix</keyword>
<dbReference type="GO" id="GO:0005884">
    <property type="term" value="C:actin filament"/>
    <property type="evidence" value="ECO:0007669"/>
    <property type="project" value="TreeGrafter"/>
</dbReference>
<feature type="transmembrane region" description="Helical" evidence="2">
    <location>
        <begin position="182"/>
        <end position="201"/>
    </location>
</feature>
<organism evidence="3 4">
    <name type="scientific">Nocardioides pocheonensis</name>
    <dbReference type="NCBI Taxonomy" id="661485"/>
    <lineage>
        <taxon>Bacteria</taxon>
        <taxon>Bacillati</taxon>
        <taxon>Actinomycetota</taxon>
        <taxon>Actinomycetes</taxon>
        <taxon>Propionibacteriales</taxon>
        <taxon>Nocardioidaceae</taxon>
        <taxon>Nocardioides</taxon>
    </lineage>
</organism>
<dbReference type="InterPro" id="IPR051412">
    <property type="entry name" value="Formin_Homology_Diaphanous_sf"/>
</dbReference>
<feature type="transmembrane region" description="Helical" evidence="2">
    <location>
        <begin position="138"/>
        <end position="162"/>
    </location>
</feature>
<protein>
    <recommendedName>
        <fullName evidence="5">Integral membrane protein</fullName>
    </recommendedName>
</protein>
<dbReference type="Proteomes" id="UP000279994">
    <property type="component" value="Unassembled WGS sequence"/>
</dbReference>
<feature type="transmembrane region" description="Helical" evidence="2">
    <location>
        <begin position="90"/>
        <end position="117"/>
    </location>
</feature>
<evidence type="ECO:0000256" key="2">
    <source>
        <dbReference type="SAM" id="Phobius"/>
    </source>
</evidence>
<dbReference type="AlphaFoldDB" id="A0A3N0GJH6"/>
<dbReference type="GO" id="GO:0030041">
    <property type="term" value="P:actin filament polymerization"/>
    <property type="evidence" value="ECO:0007669"/>
    <property type="project" value="TreeGrafter"/>
</dbReference>
<accession>A0A3N0GJH6</accession>